<protein>
    <submittedName>
        <fullName evidence="1">Uncharacterized protein</fullName>
    </submittedName>
</protein>
<organism evidence="1 2">
    <name type="scientific">Hibiscus sabdariffa</name>
    <name type="common">roselle</name>
    <dbReference type="NCBI Taxonomy" id="183260"/>
    <lineage>
        <taxon>Eukaryota</taxon>
        <taxon>Viridiplantae</taxon>
        <taxon>Streptophyta</taxon>
        <taxon>Embryophyta</taxon>
        <taxon>Tracheophyta</taxon>
        <taxon>Spermatophyta</taxon>
        <taxon>Magnoliopsida</taxon>
        <taxon>eudicotyledons</taxon>
        <taxon>Gunneridae</taxon>
        <taxon>Pentapetalae</taxon>
        <taxon>rosids</taxon>
        <taxon>malvids</taxon>
        <taxon>Malvales</taxon>
        <taxon>Malvaceae</taxon>
        <taxon>Malvoideae</taxon>
        <taxon>Hibiscus</taxon>
    </lineage>
</organism>
<dbReference type="Proteomes" id="UP001396334">
    <property type="component" value="Unassembled WGS sequence"/>
</dbReference>
<reference evidence="1 2" key="1">
    <citation type="journal article" date="2024" name="G3 (Bethesda)">
        <title>Genome assembly of Hibiscus sabdariffa L. provides insights into metabolisms of medicinal natural products.</title>
        <authorList>
            <person name="Kim T."/>
        </authorList>
    </citation>
    <scope>NUCLEOTIDE SEQUENCE [LARGE SCALE GENOMIC DNA]</scope>
    <source>
        <strain evidence="1">TK-2024</strain>
        <tissue evidence="1">Old leaves</tissue>
    </source>
</reference>
<gene>
    <name evidence="1" type="ORF">V6N11_008006</name>
</gene>
<name>A0ABR2PZC4_9ROSI</name>
<sequence length="90" mass="10441">MVTVAQGMRTPATGKIDQPKRIFDEEATETAKLKEQHTKKEKKNKLGNLIFDEERRDSIRFLLIQSVEFVNLDIIFFSRGTTQKNLCLLE</sequence>
<keyword evidence="2" id="KW-1185">Reference proteome</keyword>
<comment type="caution">
    <text evidence="1">The sequence shown here is derived from an EMBL/GenBank/DDBJ whole genome shotgun (WGS) entry which is preliminary data.</text>
</comment>
<evidence type="ECO:0000313" key="1">
    <source>
        <dbReference type="EMBL" id="KAK8993788.1"/>
    </source>
</evidence>
<dbReference type="EMBL" id="JBBPBN010000048">
    <property type="protein sequence ID" value="KAK8993788.1"/>
    <property type="molecule type" value="Genomic_DNA"/>
</dbReference>
<accession>A0ABR2PZC4</accession>
<proteinExistence type="predicted"/>
<evidence type="ECO:0000313" key="2">
    <source>
        <dbReference type="Proteomes" id="UP001396334"/>
    </source>
</evidence>